<dbReference type="Proteomes" id="UP001157353">
    <property type="component" value="Unassembled WGS sequence"/>
</dbReference>
<protein>
    <submittedName>
        <fullName evidence="3">Cell division protein DedD</fullName>
    </submittedName>
</protein>
<dbReference type="SUPFAM" id="SSF110997">
    <property type="entry name" value="Sporulation related repeat"/>
    <property type="match status" value="1"/>
</dbReference>
<dbReference type="Gene3D" id="3.30.70.1070">
    <property type="entry name" value="Sporulation related repeat"/>
    <property type="match status" value="1"/>
</dbReference>
<keyword evidence="1" id="KW-0812">Transmembrane</keyword>
<dbReference type="PANTHER" id="PTHR38687">
    <property type="entry name" value="CELL DIVISION PROTEIN DEDD-RELATED"/>
    <property type="match status" value="1"/>
</dbReference>
<evidence type="ECO:0000259" key="2">
    <source>
        <dbReference type="PROSITE" id="PS51724"/>
    </source>
</evidence>
<dbReference type="Pfam" id="PF05036">
    <property type="entry name" value="SPOR"/>
    <property type="match status" value="1"/>
</dbReference>
<keyword evidence="1" id="KW-1133">Transmembrane helix</keyword>
<sequence>MASQFQNRLVGISILVACVVIFLPSIIDGKKMAYEDEFVATPIHPALKTHSQTLNVQDEPISSAQLTDGSVVDEQWQVEEVLQVDSVDKKPIAATEPPVKKVVPKQVEKIVKKAPVKPTMPESAWTIQLGAFQNASNINSLLKTLHKAGYQAHTVPTEVIDGKLTRLFVGPDVSKKKLEQQLPRLKRLTKLEGKLLPFDAVNP</sequence>
<keyword evidence="4" id="KW-1185">Reference proteome</keyword>
<evidence type="ECO:0000313" key="4">
    <source>
        <dbReference type="Proteomes" id="UP001157353"/>
    </source>
</evidence>
<dbReference type="InterPro" id="IPR052521">
    <property type="entry name" value="Cell_div_SPOR-domain"/>
</dbReference>
<dbReference type="InterPro" id="IPR036680">
    <property type="entry name" value="SPOR-like_sf"/>
</dbReference>
<keyword evidence="1" id="KW-0472">Membrane</keyword>
<dbReference type="PANTHER" id="PTHR38687:SF1">
    <property type="entry name" value="CELL DIVISION PROTEIN DEDD"/>
    <property type="match status" value="1"/>
</dbReference>
<keyword evidence="3" id="KW-0132">Cell division</keyword>
<dbReference type="PROSITE" id="PS51724">
    <property type="entry name" value="SPOR"/>
    <property type="match status" value="1"/>
</dbReference>
<name>A0ABQ6E2S1_9GAMM</name>
<proteinExistence type="predicted"/>
<accession>A0ABQ6E2S1</accession>
<feature type="transmembrane region" description="Helical" evidence="1">
    <location>
        <begin position="9"/>
        <end position="27"/>
    </location>
</feature>
<reference evidence="4" key="1">
    <citation type="journal article" date="2019" name="Int. J. Syst. Evol. Microbiol.">
        <title>The Global Catalogue of Microorganisms (GCM) 10K type strain sequencing project: providing services to taxonomists for standard genome sequencing and annotation.</title>
        <authorList>
            <consortium name="The Broad Institute Genomics Platform"/>
            <consortium name="The Broad Institute Genome Sequencing Center for Infectious Disease"/>
            <person name="Wu L."/>
            <person name="Ma J."/>
        </authorList>
    </citation>
    <scope>NUCLEOTIDE SEQUENCE [LARGE SCALE GENOMIC DNA]</scope>
    <source>
        <strain evidence="4">NBRC 103166</strain>
    </source>
</reference>
<dbReference type="EMBL" id="BSPQ01000013">
    <property type="protein sequence ID" value="GLS91490.1"/>
    <property type="molecule type" value="Genomic_DNA"/>
</dbReference>
<comment type="caution">
    <text evidence="3">The sequence shown here is derived from an EMBL/GenBank/DDBJ whole genome shotgun (WGS) entry which is preliminary data.</text>
</comment>
<keyword evidence="3" id="KW-0131">Cell cycle</keyword>
<gene>
    <name evidence="3" type="ORF">GCM10007916_25590</name>
</gene>
<evidence type="ECO:0000313" key="3">
    <source>
        <dbReference type="EMBL" id="GLS91490.1"/>
    </source>
</evidence>
<dbReference type="InterPro" id="IPR007730">
    <property type="entry name" value="SPOR-like_dom"/>
</dbReference>
<evidence type="ECO:0000256" key="1">
    <source>
        <dbReference type="SAM" id="Phobius"/>
    </source>
</evidence>
<feature type="domain" description="SPOR" evidence="2">
    <location>
        <begin position="119"/>
        <end position="198"/>
    </location>
</feature>
<organism evidence="3 4">
    <name type="scientific">Psychromonas marina</name>
    <dbReference type="NCBI Taxonomy" id="88364"/>
    <lineage>
        <taxon>Bacteria</taxon>
        <taxon>Pseudomonadati</taxon>
        <taxon>Pseudomonadota</taxon>
        <taxon>Gammaproteobacteria</taxon>
        <taxon>Alteromonadales</taxon>
        <taxon>Psychromonadaceae</taxon>
        <taxon>Psychromonas</taxon>
    </lineage>
</organism>
<dbReference type="RefSeq" id="WP_284204601.1">
    <property type="nucleotide sequence ID" value="NZ_BSPQ01000013.1"/>
</dbReference>
<dbReference type="GO" id="GO:0051301">
    <property type="term" value="P:cell division"/>
    <property type="evidence" value="ECO:0007669"/>
    <property type="project" value="UniProtKB-KW"/>
</dbReference>